<dbReference type="PANTHER" id="PTHR33076">
    <property type="entry name" value="NON-SPECIFIC LIPID-TRANSFER PROTEIN 2-RELATED"/>
    <property type="match status" value="1"/>
</dbReference>
<evidence type="ECO:0000259" key="2">
    <source>
        <dbReference type="SMART" id="SM00499"/>
    </source>
</evidence>
<dbReference type="SUPFAM" id="SSF47699">
    <property type="entry name" value="Bifunctional inhibitor/lipid-transfer protein/seed storage 2S albumin"/>
    <property type="match status" value="1"/>
</dbReference>
<gene>
    <name evidence="3" type="ORF">QJS10_CPB17g01996</name>
</gene>
<dbReference type="GO" id="GO:0008289">
    <property type="term" value="F:lipid binding"/>
    <property type="evidence" value="ECO:0007669"/>
    <property type="project" value="InterPro"/>
</dbReference>
<feature type="domain" description="Bifunctional inhibitor/plant lipid transfer protein/seed storage helical" evidence="2">
    <location>
        <begin position="26"/>
        <end position="112"/>
    </location>
</feature>
<evidence type="ECO:0000313" key="3">
    <source>
        <dbReference type="EMBL" id="KAK1291564.1"/>
    </source>
</evidence>
<dbReference type="AlphaFoldDB" id="A0AAV9CS75"/>
<protein>
    <recommendedName>
        <fullName evidence="2">Bifunctional inhibitor/plant lipid transfer protein/seed storage helical domain-containing protein</fullName>
    </recommendedName>
</protein>
<proteinExistence type="predicted"/>
<dbReference type="CDD" id="cd01960">
    <property type="entry name" value="nsLTP1"/>
    <property type="match status" value="1"/>
</dbReference>
<dbReference type="Proteomes" id="UP001180020">
    <property type="component" value="Unassembled WGS sequence"/>
</dbReference>
<keyword evidence="1" id="KW-0732">Signal</keyword>
<dbReference type="InterPro" id="IPR016140">
    <property type="entry name" value="Bifunc_inhib/LTP/seed_store"/>
</dbReference>
<dbReference type="Pfam" id="PF14368">
    <property type="entry name" value="LTP_2"/>
    <property type="match status" value="1"/>
</dbReference>
<comment type="caution">
    <text evidence="3">The sequence shown here is derived from an EMBL/GenBank/DDBJ whole genome shotgun (WGS) entry which is preliminary data.</text>
</comment>
<dbReference type="InterPro" id="IPR000528">
    <property type="entry name" value="Plant_nsLTP"/>
</dbReference>
<dbReference type="SMART" id="SM00499">
    <property type="entry name" value="AAI"/>
    <property type="match status" value="1"/>
</dbReference>
<feature type="chain" id="PRO_5043406861" description="Bifunctional inhibitor/plant lipid transfer protein/seed storage helical domain-containing protein" evidence="1">
    <location>
        <begin position="23"/>
        <end position="116"/>
    </location>
</feature>
<evidence type="ECO:0000313" key="4">
    <source>
        <dbReference type="Proteomes" id="UP001180020"/>
    </source>
</evidence>
<dbReference type="EMBL" id="JAUJYO010000017">
    <property type="protein sequence ID" value="KAK1291564.1"/>
    <property type="molecule type" value="Genomic_DNA"/>
</dbReference>
<keyword evidence="4" id="KW-1185">Reference proteome</keyword>
<organism evidence="3 4">
    <name type="scientific">Acorus calamus</name>
    <name type="common">Sweet flag</name>
    <dbReference type="NCBI Taxonomy" id="4465"/>
    <lineage>
        <taxon>Eukaryota</taxon>
        <taxon>Viridiplantae</taxon>
        <taxon>Streptophyta</taxon>
        <taxon>Embryophyta</taxon>
        <taxon>Tracheophyta</taxon>
        <taxon>Spermatophyta</taxon>
        <taxon>Magnoliopsida</taxon>
        <taxon>Liliopsida</taxon>
        <taxon>Acoraceae</taxon>
        <taxon>Acorus</taxon>
    </lineage>
</organism>
<dbReference type="PROSITE" id="PS00597">
    <property type="entry name" value="PLANT_LTP"/>
    <property type="match status" value="1"/>
</dbReference>
<name>A0AAV9CS75_ACOCL</name>
<evidence type="ECO:0000256" key="1">
    <source>
        <dbReference type="SAM" id="SignalP"/>
    </source>
</evidence>
<accession>A0AAV9CS75</accession>
<reference evidence="3" key="1">
    <citation type="journal article" date="2023" name="Nat. Commun.">
        <title>Diploid and tetraploid genomes of Acorus and the evolution of monocots.</title>
        <authorList>
            <person name="Ma L."/>
            <person name="Liu K.W."/>
            <person name="Li Z."/>
            <person name="Hsiao Y.Y."/>
            <person name="Qi Y."/>
            <person name="Fu T."/>
            <person name="Tang G.D."/>
            <person name="Zhang D."/>
            <person name="Sun W.H."/>
            <person name="Liu D.K."/>
            <person name="Li Y."/>
            <person name="Chen G.Z."/>
            <person name="Liu X.D."/>
            <person name="Liao X.Y."/>
            <person name="Jiang Y.T."/>
            <person name="Yu X."/>
            <person name="Hao Y."/>
            <person name="Huang J."/>
            <person name="Zhao X.W."/>
            <person name="Ke S."/>
            <person name="Chen Y.Y."/>
            <person name="Wu W.L."/>
            <person name="Hsu J.L."/>
            <person name="Lin Y.F."/>
            <person name="Huang M.D."/>
            <person name="Li C.Y."/>
            <person name="Huang L."/>
            <person name="Wang Z.W."/>
            <person name="Zhao X."/>
            <person name="Zhong W.Y."/>
            <person name="Peng D.H."/>
            <person name="Ahmad S."/>
            <person name="Lan S."/>
            <person name="Zhang J.S."/>
            <person name="Tsai W.C."/>
            <person name="Van de Peer Y."/>
            <person name="Liu Z.J."/>
        </authorList>
    </citation>
    <scope>NUCLEOTIDE SEQUENCE</scope>
    <source>
        <strain evidence="3">CP</strain>
    </source>
</reference>
<feature type="signal peptide" evidence="1">
    <location>
        <begin position="1"/>
        <end position="22"/>
    </location>
</feature>
<dbReference type="InterPro" id="IPR036312">
    <property type="entry name" value="Bifun_inhib/LTP/seed_sf"/>
</dbReference>
<dbReference type="GO" id="GO:0006869">
    <property type="term" value="P:lipid transport"/>
    <property type="evidence" value="ECO:0007669"/>
    <property type="project" value="InterPro"/>
</dbReference>
<dbReference type="Gene3D" id="1.10.110.10">
    <property type="entry name" value="Plant lipid-transfer and hydrophobic proteins"/>
    <property type="match status" value="1"/>
</dbReference>
<sequence length="116" mass="11933">MGLLMALIWASTTTTTIKPVSAAFSCGDAVTALTPCGPFLITTGGPSAPTAECCQGAQSLEGMATTVQDRRSLCECLKQTGPSFGVDPEKARKLPPLCKLSLDIPISPDVDCTSIG</sequence>
<dbReference type="PRINTS" id="PR00382">
    <property type="entry name" value="LIPIDTRNSFER"/>
</dbReference>
<reference evidence="3" key="2">
    <citation type="submission" date="2023-06" db="EMBL/GenBank/DDBJ databases">
        <authorList>
            <person name="Ma L."/>
            <person name="Liu K.-W."/>
            <person name="Li Z."/>
            <person name="Hsiao Y.-Y."/>
            <person name="Qi Y."/>
            <person name="Fu T."/>
            <person name="Tang G."/>
            <person name="Zhang D."/>
            <person name="Sun W.-H."/>
            <person name="Liu D.-K."/>
            <person name="Li Y."/>
            <person name="Chen G.-Z."/>
            <person name="Liu X.-D."/>
            <person name="Liao X.-Y."/>
            <person name="Jiang Y.-T."/>
            <person name="Yu X."/>
            <person name="Hao Y."/>
            <person name="Huang J."/>
            <person name="Zhao X.-W."/>
            <person name="Ke S."/>
            <person name="Chen Y.-Y."/>
            <person name="Wu W.-L."/>
            <person name="Hsu J.-L."/>
            <person name="Lin Y.-F."/>
            <person name="Huang M.-D."/>
            <person name="Li C.-Y."/>
            <person name="Huang L."/>
            <person name="Wang Z.-W."/>
            <person name="Zhao X."/>
            <person name="Zhong W.-Y."/>
            <person name="Peng D.-H."/>
            <person name="Ahmad S."/>
            <person name="Lan S."/>
            <person name="Zhang J.-S."/>
            <person name="Tsai W.-C."/>
            <person name="Van De Peer Y."/>
            <person name="Liu Z.-J."/>
        </authorList>
    </citation>
    <scope>NUCLEOTIDE SEQUENCE</scope>
    <source>
        <strain evidence="3">CP</strain>
        <tissue evidence="3">Leaves</tissue>
    </source>
</reference>